<dbReference type="EMBL" id="CP118615">
    <property type="protein sequence ID" value="WDZ84593.1"/>
    <property type="molecule type" value="Genomic_DNA"/>
</dbReference>
<name>A0ABY7ZR97_9ACTN</name>
<organism evidence="1 2">
    <name type="scientific">Micromonospora cathayae</name>
    <dbReference type="NCBI Taxonomy" id="3028804"/>
    <lineage>
        <taxon>Bacteria</taxon>
        <taxon>Bacillati</taxon>
        <taxon>Actinomycetota</taxon>
        <taxon>Actinomycetes</taxon>
        <taxon>Micromonosporales</taxon>
        <taxon>Micromonosporaceae</taxon>
        <taxon>Micromonospora</taxon>
    </lineage>
</organism>
<dbReference type="Proteomes" id="UP001219605">
    <property type="component" value="Chromosome"/>
</dbReference>
<proteinExistence type="predicted"/>
<evidence type="ECO:0000313" key="1">
    <source>
        <dbReference type="EMBL" id="WDZ84593.1"/>
    </source>
</evidence>
<accession>A0ABY7ZR97</accession>
<sequence>MEEVEEQYEKPTCELVGTFTEDTEGWGVYGAGDNLSSPYRWDWKPF</sequence>
<reference evidence="1 2" key="1">
    <citation type="submission" date="2023-02" db="EMBL/GenBank/DDBJ databases">
        <authorList>
            <person name="Mo P."/>
        </authorList>
    </citation>
    <scope>NUCLEOTIDE SEQUENCE [LARGE SCALE GENOMIC DNA]</scope>
    <source>
        <strain evidence="1 2">HUAS 3</strain>
    </source>
</reference>
<keyword evidence="2" id="KW-1185">Reference proteome</keyword>
<protein>
    <recommendedName>
        <fullName evidence="3">Lasso RiPP family leader peptide-containing protein</fullName>
    </recommendedName>
</protein>
<gene>
    <name evidence="1" type="ORF">PVK37_29880</name>
</gene>
<evidence type="ECO:0000313" key="2">
    <source>
        <dbReference type="Proteomes" id="UP001219605"/>
    </source>
</evidence>
<dbReference type="RefSeq" id="WP_275031169.1">
    <property type="nucleotide sequence ID" value="NZ_CP118615.1"/>
</dbReference>
<evidence type="ECO:0008006" key="3">
    <source>
        <dbReference type="Google" id="ProtNLM"/>
    </source>
</evidence>